<gene>
    <name evidence="1" type="ORF">CROST_043780</name>
</gene>
<organism evidence="1 2">
    <name type="scientific">Clostridium felsineum</name>
    <dbReference type="NCBI Taxonomy" id="36839"/>
    <lineage>
        <taxon>Bacteria</taxon>
        <taxon>Bacillati</taxon>
        <taxon>Bacillota</taxon>
        <taxon>Clostridia</taxon>
        <taxon>Eubacteriales</taxon>
        <taxon>Clostridiaceae</taxon>
        <taxon>Clostridium</taxon>
    </lineage>
</organism>
<dbReference type="Proteomes" id="UP000190951">
    <property type="component" value="Chromosome"/>
</dbReference>
<proteinExistence type="predicted"/>
<accession>A0A1S8MCW8</accession>
<protein>
    <submittedName>
        <fullName evidence="1">Uncharacterized protein</fullName>
    </submittedName>
</protein>
<reference evidence="1 2" key="1">
    <citation type="submission" date="2022-04" db="EMBL/GenBank/DDBJ databases">
        <title>Genome sequence of C. roseum typestrain.</title>
        <authorList>
            <person name="Poehlein A."/>
            <person name="Schoch T."/>
            <person name="Duerre P."/>
            <person name="Daniel R."/>
        </authorList>
    </citation>
    <scope>NUCLEOTIDE SEQUENCE [LARGE SCALE GENOMIC DNA]</scope>
    <source>
        <strain evidence="1 2">DSM 7320</strain>
    </source>
</reference>
<dbReference type="RefSeq" id="WP_077832870.1">
    <property type="nucleotide sequence ID" value="NZ_CP096983.1"/>
</dbReference>
<dbReference type="STRING" id="84029.CROST_07670"/>
<dbReference type="InterPro" id="IPR009702">
    <property type="entry name" value="DUF1284"/>
</dbReference>
<sequence>MIRLRPHHIMCFQGYEGKGYSKDFIENMDKIYEQLEEKSKVKIVFSTDDVCRKCPNKKLENICETNDKVVSIDSKVIKYLMLEERVYTYKDLIVRLKTNINEEIMQDICGRCAWYTNSKCKNNILNL</sequence>
<dbReference type="EMBL" id="CP096983">
    <property type="protein sequence ID" value="URZ13612.1"/>
    <property type="molecule type" value="Genomic_DNA"/>
</dbReference>
<evidence type="ECO:0000313" key="1">
    <source>
        <dbReference type="EMBL" id="URZ13612.1"/>
    </source>
</evidence>
<name>A0A1S8MCW8_9CLOT</name>
<dbReference type="Pfam" id="PF06935">
    <property type="entry name" value="DUF1284"/>
    <property type="match status" value="1"/>
</dbReference>
<evidence type="ECO:0000313" key="2">
    <source>
        <dbReference type="Proteomes" id="UP000190951"/>
    </source>
</evidence>
<dbReference type="AlphaFoldDB" id="A0A1S8MCW8"/>
<keyword evidence="2" id="KW-1185">Reference proteome</keyword>
<dbReference type="KEGG" id="crw:CROST_043780"/>